<evidence type="ECO:0000313" key="3">
    <source>
        <dbReference type="Proteomes" id="UP000236630"/>
    </source>
</evidence>
<gene>
    <name evidence="2" type="ORF">CUMW_150950</name>
</gene>
<sequence>MINSKAFLPIQSSKQQPNPNRGASFEPLSSRLPFCGCQEIFTTVFPEDSILQRTFQKWKMQQVKKSKNL</sequence>
<dbReference type="Proteomes" id="UP000236630">
    <property type="component" value="Unassembled WGS sequence"/>
</dbReference>
<organism evidence="2 3">
    <name type="scientific">Citrus unshiu</name>
    <name type="common">Satsuma mandarin</name>
    <name type="synonym">Citrus nobilis var. unshiu</name>
    <dbReference type="NCBI Taxonomy" id="55188"/>
    <lineage>
        <taxon>Eukaryota</taxon>
        <taxon>Viridiplantae</taxon>
        <taxon>Streptophyta</taxon>
        <taxon>Embryophyta</taxon>
        <taxon>Tracheophyta</taxon>
        <taxon>Spermatophyta</taxon>
        <taxon>Magnoliopsida</taxon>
        <taxon>eudicotyledons</taxon>
        <taxon>Gunneridae</taxon>
        <taxon>Pentapetalae</taxon>
        <taxon>rosids</taxon>
        <taxon>malvids</taxon>
        <taxon>Sapindales</taxon>
        <taxon>Rutaceae</taxon>
        <taxon>Aurantioideae</taxon>
        <taxon>Citrus</taxon>
    </lineage>
</organism>
<reference evidence="2 3" key="1">
    <citation type="journal article" date="2017" name="Front. Genet.">
        <title>Draft sequencing of the heterozygous diploid genome of Satsuma (Citrus unshiu Marc.) using a hybrid assembly approach.</title>
        <authorList>
            <person name="Shimizu T."/>
            <person name="Tanizawa Y."/>
            <person name="Mochizuki T."/>
            <person name="Nagasaki H."/>
            <person name="Yoshioka T."/>
            <person name="Toyoda A."/>
            <person name="Fujiyama A."/>
            <person name="Kaminuma E."/>
            <person name="Nakamura Y."/>
        </authorList>
    </citation>
    <scope>NUCLEOTIDE SEQUENCE [LARGE SCALE GENOMIC DNA]</scope>
    <source>
        <strain evidence="3">cv. Miyagawa wase</strain>
    </source>
</reference>
<name>A0A2H5PNK1_CITUN</name>
<dbReference type="AlphaFoldDB" id="A0A2H5PNK1"/>
<protein>
    <submittedName>
        <fullName evidence="2">Uncharacterized protein</fullName>
    </submittedName>
</protein>
<accession>A0A2H5PNK1</accession>
<feature type="compositionally biased region" description="Polar residues" evidence="1">
    <location>
        <begin position="10"/>
        <end position="21"/>
    </location>
</feature>
<feature type="region of interest" description="Disordered" evidence="1">
    <location>
        <begin position="1"/>
        <end position="25"/>
    </location>
</feature>
<proteinExistence type="predicted"/>
<comment type="caution">
    <text evidence="2">The sequence shown here is derived from an EMBL/GenBank/DDBJ whole genome shotgun (WGS) entry which is preliminary data.</text>
</comment>
<keyword evidence="3" id="KW-1185">Reference proteome</keyword>
<evidence type="ECO:0000313" key="2">
    <source>
        <dbReference type="EMBL" id="GAY53685.1"/>
    </source>
</evidence>
<dbReference type="EMBL" id="BDQV01000096">
    <property type="protein sequence ID" value="GAY53685.1"/>
    <property type="molecule type" value="Genomic_DNA"/>
</dbReference>
<evidence type="ECO:0000256" key="1">
    <source>
        <dbReference type="SAM" id="MobiDB-lite"/>
    </source>
</evidence>